<name>M0N2Q2_HALMO</name>
<comment type="similarity">
    <text evidence="1 5">Belongs to the peptidase S8 family.</text>
</comment>
<feature type="non-terminal residue" evidence="7">
    <location>
        <position position="228"/>
    </location>
</feature>
<dbReference type="InterPro" id="IPR000209">
    <property type="entry name" value="Peptidase_S8/S53_dom"/>
</dbReference>
<evidence type="ECO:0000256" key="3">
    <source>
        <dbReference type="ARBA" id="ARBA00022801"/>
    </source>
</evidence>
<dbReference type="PROSITE" id="PS00136">
    <property type="entry name" value="SUBTILASE_ASP"/>
    <property type="match status" value="1"/>
</dbReference>
<accession>M0N2Q2</accession>
<evidence type="ECO:0000256" key="1">
    <source>
        <dbReference type="ARBA" id="ARBA00011073"/>
    </source>
</evidence>
<dbReference type="Pfam" id="PF00082">
    <property type="entry name" value="Peptidase_S8"/>
    <property type="match status" value="1"/>
</dbReference>
<dbReference type="eggNOG" id="arCOG00702">
    <property type="taxonomic scope" value="Archaea"/>
</dbReference>
<evidence type="ECO:0000256" key="5">
    <source>
        <dbReference type="PROSITE-ProRule" id="PRU01240"/>
    </source>
</evidence>
<dbReference type="PANTHER" id="PTHR43806">
    <property type="entry name" value="PEPTIDASE S8"/>
    <property type="match status" value="1"/>
</dbReference>
<comment type="caution">
    <text evidence="7">The sequence shown here is derived from an EMBL/GenBank/DDBJ whole genome shotgun (WGS) entry which is preliminary data.</text>
</comment>
<dbReference type="SUPFAM" id="SSF52743">
    <property type="entry name" value="Subtilisin-like"/>
    <property type="match status" value="1"/>
</dbReference>
<dbReference type="EMBL" id="AOMC01000018">
    <property type="protein sequence ID" value="EMA50970.1"/>
    <property type="molecule type" value="Genomic_DNA"/>
</dbReference>
<reference evidence="7 8" key="1">
    <citation type="journal article" date="2014" name="PLoS Genet.">
        <title>Phylogenetically driven sequencing of extremely halophilic archaea reveals strategies for static and dynamic osmo-response.</title>
        <authorList>
            <person name="Becker E.A."/>
            <person name="Seitzer P.M."/>
            <person name="Tritt A."/>
            <person name="Larsen D."/>
            <person name="Krusor M."/>
            <person name="Yao A.I."/>
            <person name="Wu D."/>
            <person name="Madern D."/>
            <person name="Eisen J.A."/>
            <person name="Darling A.E."/>
            <person name="Facciotti M.T."/>
        </authorList>
    </citation>
    <scope>NUCLEOTIDE SEQUENCE [LARGE SCALE GENOMIC DNA]</scope>
    <source>
        <strain evidence="7 8">DSM 1307</strain>
    </source>
</reference>
<proteinExistence type="inferred from homology"/>
<evidence type="ECO:0000256" key="4">
    <source>
        <dbReference type="ARBA" id="ARBA00022825"/>
    </source>
</evidence>
<gene>
    <name evidence="7" type="ORF">C448_01139</name>
</gene>
<evidence type="ECO:0000256" key="2">
    <source>
        <dbReference type="ARBA" id="ARBA00022670"/>
    </source>
</evidence>
<dbReference type="PROSITE" id="PS00137">
    <property type="entry name" value="SUBTILASE_HIS"/>
    <property type="match status" value="1"/>
</dbReference>
<evidence type="ECO:0000259" key="6">
    <source>
        <dbReference type="Pfam" id="PF00082"/>
    </source>
</evidence>
<dbReference type="InterPro" id="IPR050131">
    <property type="entry name" value="Peptidase_S8_subtilisin-like"/>
</dbReference>
<sequence length="228" mass="24212">MGQYRQPDLDALGQSNNVRYVERDGRYDADDQTLPWGIDRIDADKTIAAEDTGTGAHVAILDSGIDQNHPDLQPRLGTGKSFVDYTSSWDDDKGHGTHCAGIAAASDNTQGVVGTAPTSTLHAGKVLNDNGWGRWSWIAAGIEWAADQGYDVISMSISGSDYSQTLKDACAYAHDEGVLIVASAGNDSRGSVNHPADFQNVLAVSSITENDKLSNFSNIGSEIELAAP</sequence>
<dbReference type="PANTHER" id="PTHR43806:SF11">
    <property type="entry name" value="CEREVISIN-RELATED"/>
    <property type="match status" value="1"/>
</dbReference>
<dbReference type="AlphaFoldDB" id="M0N2Q2"/>
<evidence type="ECO:0000313" key="8">
    <source>
        <dbReference type="Proteomes" id="UP000011568"/>
    </source>
</evidence>
<dbReference type="PRINTS" id="PR00723">
    <property type="entry name" value="SUBTILISIN"/>
</dbReference>
<keyword evidence="4" id="KW-0720">Serine protease</keyword>
<dbReference type="STRING" id="931277.C448_01139"/>
<comment type="caution">
    <text evidence="5">Lacks conserved residue(s) required for the propagation of feature annotation.</text>
</comment>
<dbReference type="GO" id="GO:0006508">
    <property type="term" value="P:proteolysis"/>
    <property type="evidence" value="ECO:0007669"/>
    <property type="project" value="UniProtKB-KW"/>
</dbReference>
<dbReference type="InterPro" id="IPR023827">
    <property type="entry name" value="Peptidase_S8_Asp-AS"/>
</dbReference>
<keyword evidence="8" id="KW-1185">Reference proteome</keyword>
<evidence type="ECO:0000313" key="7">
    <source>
        <dbReference type="EMBL" id="EMA50970.1"/>
    </source>
</evidence>
<dbReference type="InterPro" id="IPR015500">
    <property type="entry name" value="Peptidase_S8_subtilisin-rel"/>
</dbReference>
<dbReference type="Gene3D" id="3.40.50.200">
    <property type="entry name" value="Peptidase S8/S53 domain"/>
    <property type="match status" value="1"/>
</dbReference>
<keyword evidence="2 7" id="KW-0645">Protease</keyword>
<dbReference type="Proteomes" id="UP000011568">
    <property type="component" value="Unassembled WGS sequence"/>
</dbReference>
<dbReference type="InterPro" id="IPR036852">
    <property type="entry name" value="Peptidase_S8/S53_dom_sf"/>
</dbReference>
<dbReference type="InterPro" id="IPR022398">
    <property type="entry name" value="Peptidase_S8_His-AS"/>
</dbReference>
<protein>
    <submittedName>
        <fullName evidence="7">Subtilisin-like serine protease</fullName>
    </submittedName>
</protein>
<organism evidence="7 8">
    <name type="scientific">Halococcus morrhuae DSM 1307</name>
    <dbReference type="NCBI Taxonomy" id="931277"/>
    <lineage>
        <taxon>Archaea</taxon>
        <taxon>Methanobacteriati</taxon>
        <taxon>Methanobacteriota</taxon>
        <taxon>Stenosarchaea group</taxon>
        <taxon>Halobacteria</taxon>
        <taxon>Halobacteriales</taxon>
        <taxon>Halococcaceae</taxon>
        <taxon>Halococcus</taxon>
    </lineage>
</organism>
<keyword evidence="3" id="KW-0378">Hydrolase</keyword>
<dbReference type="PROSITE" id="PS51892">
    <property type="entry name" value="SUBTILASE"/>
    <property type="match status" value="1"/>
</dbReference>
<feature type="domain" description="Peptidase S8/S53" evidence="6">
    <location>
        <begin position="53"/>
        <end position="228"/>
    </location>
</feature>
<dbReference type="GO" id="GO:0004252">
    <property type="term" value="F:serine-type endopeptidase activity"/>
    <property type="evidence" value="ECO:0007669"/>
    <property type="project" value="InterPro"/>
</dbReference>